<dbReference type="NCBIfam" id="NF033558">
    <property type="entry name" value="transpos_IS1"/>
    <property type="match status" value="1"/>
</dbReference>
<geneLocation type="plasmid" evidence="5">
    <name>pKpnU95</name>
</geneLocation>
<keyword evidence="5" id="KW-0614">Plasmid</keyword>
<dbReference type="InterPro" id="IPR051354">
    <property type="entry name" value="Transposase_27_IS1"/>
</dbReference>
<evidence type="ECO:0000256" key="4">
    <source>
        <dbReference type="ARBA" id="ARBA00023172"/>
    </source>
</evidence>
<organism evidence="5">
    <name type="scientific">Klebsiella pneumoniae</name>
    <dbReference type="NCBI Taxonomy" id="573"/>
    <lineage>
        <taxon>Bacteria</taxon>
        <taxon>Pseudomonadati</taxon>
        <taxon>Pseudomonadota</taxon>
        <taxon>Gammaproteobacteria</taxon>
        <taxon>Enterobacterales</taxon>
        <taxon>Enterobacteriaceae</taxon>
        <taxon>Klebsiella/Raoultella group</taxon>
        <taxon>Klebsiella</taxon>
        <taxon>Klebsiella pneumoniae complex</taxon>
    </lineage>
</organism>
<accession>A0A857AYI1</accession>
<dbReference type="EMBL" id="MK552109">
    <property type="protein sequence ID" value="QGW59102.1"/>
    <property type="molecule type" value="Genomic_DNA"/>
</dbReference>
<name>A0A857AYI1_KLEPN</name>
<comment type="function">
    <text evidence="1">Absolutely required for transposition of IS1.</text>
</comment>
<evidence type="ECO:0000256" key="1">
    <source>
        <dbReference type="ARBA" id="ARBA00004091"/>
    </source>
</evidence>
<dbReference type="InterPro" id="IPR005063">
    <property type="entry name" value="Transposase_27"/>
</dbReference>
<keyword evidence="4" id="KW-0233">DNA recombination</keyword>
<dbReference type="Pfam" id="PF03400">
    <property type="entry name" value="DDE_Tnp_IS1"/>
    <property type="match status" value="1"/>
</dbReference>
<sequence length="131" mass="15641">MIVCAEMDEQWGYVGAKSRQRWLFYAYDRIRRTVVAHVFGERTLATLERLLSLLSAFEVVVWMTDGWPLYESRLKGKLHVISKRYTQRIERYNLNLRQHLARLGRKSLSFSKSVELHDKVIGHYLNIKHYQ</sequence>
<reference evidence="5" key="1">
    <citation type="submission" date="2019-12" db="EMBL/GenBank/DDBJ databases">
        <title>Klebsiella pneumoniae strain U95 multidrug resistance plasmid pKpnU95.</title>
        <authorList>
            <person name="Navon-Venezia S."/>
            <person name="Kondratyeva K."/>
            <person name="Gancz A."/>
        </authorList>
    </citation>
    <scope>NUCLEOTIDE SEQUENCE</scope>
    <source>
        <strain evidence="5">U95</strain>
        <plasmid evidence="5">pKpnU95</plasmid>
    </source>
</reference>
<gene>
    <name evidence="5" type="ORF">pKpnU95_00270</name>
</gene>
<evidence type="ECO:0000256" key="3">
    <source>
        <dbReference type="ARBA" id="ARBA00022578"/>
    </source>
</evidence>
<proteinExistence type="inferred from homology"/>
<dbReference type="PANTHER" id="PTHR33293:SF1">
    <property type="entry name" value="INSERTION ELEMENT IS1 1 PROTEIN INSB-RELATED"/>
    <property type="match status" value="1"/>
</dbReference>
<protein>
    <submittedName>
        <fullName evidence="5">IS1 protein InsB</fullName>
    </submittedName>
</protein>
<comment type="similarity">
    <text evidence="2">Belongs to the transposase 27 family.</text>
</comment>
<dbReference type="GO" id="GO:0004803">
    <property type="term" value="F:transposase activity"/>
    <property type="evidence" value="ECO:0007669"/>
    <property type="project" value="InterPro"/>
</dbReference>
<dbReference type="AlphaFoldDB" id="A0A857AYI1"/>
<evidence type="ECO:0000256" key="2">
    <source>
        <dbReference type="ARBA" id="ARBA00008841"/>
    </source>
</evidence>
<evidence type="ECO:0000313" key="5">
    <source>
        <dbReference type="EMBL" id="QGW59102.1"/>
    </source>
</evidence>
<dbReference type="PANTHER" id="PTHR33293">
    <property type="entry name" value="INSERTION ELEMENT IS1 1 PROTEIN INSB-RELATED"/>
    <property type="match status" value="1"/>
</dbReference>
<keyword evidence="3" id="KW-0815">Transposition</keyword>
<dbReference type="GO" id="GO:0003677">
    <property type="term" value="F:DNA binding"/>
    <property type="evidence" value="ECO:0007669"/>
    <property type="project" value="InterPro"/>
</dbReference>
<dbReference type="GO" id="GO:0006313">
    <property type="term" value="P:DNA transposition"/>
    <property type="evidence" value="ECO:0007669"/>
    <property type="project" value="InterPro"/>
</dbReference>